<dbReference type="GO" id="GO:0140825">
    <property type="term" value="F:lactoperoxidase activity"/>
    <property type="evidence" value="ECO:0007669"/>
    <property type="project" value="UniProtKB-EC"/>
</dbReference>
<dbReference type="FunFam" id="1.10.520.10:FF:000009">
    <property type="entry name" value="Peroxidase"/>
    <property type="match status" value="1"/>
</dbReference>
<feature type="binding site" evidence="13">
    <location>
        <position position="75"/>
    </location>
    <ligand>
        <name>Ca(2+)</name>
        <dbReference type="ChEBI" id="CHEBI:29108"/>
        <label>1</label>
    </ligand>
</feature>
<comment type="similarity">
    <text evidence="2">Belongs to the peroxidase family. Ascorbate peroxidase subfamily.</text>
</comment>
<evidence type="ECO:0000256" key="11">
    <source>
        <dbReference type="ARBA" id="ARBA00023180"/>
    </source>
</evidence>
<dbReference type="InterPro" id="IPR002016">
    <property type="entry name" value="Haem_peroxidase"/>
</dbReference>
<keyword evidence="5" id="KW-0349">Heme</keyword>
<comment type="cofactor">
    <cofactor evidence="13">
        <name>heme b</name>
        <dbReference type="ChEBI" id="CHEBI:60344"/>
    </cofactor>
    <text evidence="13">Binds 1 heme b (iron(II)-protoporphyrin IX) group per subunit.</text>
</comment>
<dbReference type="PROSITE" id="PS50873">
    <property type="entry name" value="PEROXIDASE_4"/>
    <property type="match status" value="1"/>
</dbReference>
<dbReference type="InterPro" id="IPR033905">
    <property type="entry name" value="Secretory_peroxidase"/>
</dbReference>
<dbReference type="AlphaFoldDB" id="A0AAV1BWP6"/>
<feature type="binding site" evidence="13">
    <location>
        <position position="84"/>
    </location>
    <ligand>
        <name>Ca(2+)</name>
        <dbReference type="ChEBI" id="CHEBI:29108"/>
        <label>1</label>
    </ligand>
</feature>
<feature type="site" description="Transition state stabilizer" evidence="14">
    <location>
        <position position="70"/>
    </location>
</feature>
<keyword evidence="9 13" id="KW-0408">Iron</keyword>
<comment type="catalytic activity">
    <reaction evidence="1">
        <text>2 a phenolic donor + H2O2 = 2 a phenolic radical donor + 2 H2O</text>
        <dbReference type="Rhea" id="RHEA:56136"/>
        <dbReference type="ChEBI" id="CHEBI:15377"/>
        <dbReference type="ChEBI" id="CHEBI:16240"/>
        <dbReference type="ChEBI" id="CHEBI:139520"/>
        <dbReference type="ChEBI" id="CHEBI:139521"/>
        <dbReference type="EC" id="1.11.1.7"/>
    </reaction>
</comment>
<keyword evidence="16" id="KW-0732">Signal</keyword>
<feature type="binding site" evidence="13">
    <location>
        <position position="94"/>
    </location>
    <ligand>
        <name>Ca(2+)</name>
        <dbReference type="ChEBI" id="CHEBI:29108"/>
        <label>1</label>
    </ligand>
</feature>
<keyword evidence="11" id="KW-0325">Glycoprotein</keyword>
<dbReference type="FunFam" id="1.10.420.10:FF:000001">
    <property type="entry name" value="Peroxidase"/>
    <property type="match status" value="1"/>
</dbReference>
<evidence type="ECO:0000256" key="2">
    <source>
        <dbReference type="ARBA" id="ARBA00006873"/>
    </source>
</evidence>
<evidence type="ECO:0000256" key="13">
    <source>
        <dbReference type="PIRSR" id="PIRSR600823-3"/>
    </source>
</evidence>
<keyword evidence="8" id="KW-0560">Oxidoreductase</keyword>
<feature type="disulfide bond" evidence="15">
    <location>
        <begin position="206"/>
        <end position="241"/>
    </location>
</feature>
<dbReference type="PRINTS" id="PR00461">
    <property type="entry name" value="PLPEROXIDASE"/>
</dbReference>
<evidence type="ECO:0000256" key="14">
    <source>
        <dbReference type="PIRSR" id="PIRSR600823-4"/>
    </source>
</evidence>
<evidence type="ECO:0000256" key="8">
    <source>
        <dbReference type="ARBA" id="ARBA00023002"/>
    </source>
</evidence>
<feature type="binding site" evidence="13">
    <location>
        <position position="200"/>
    </location>
    <ligand>
        <name>Ca(2+)</name>
        <dbReference type="ChEBI" id="CHEBI:29108"/>
        <label>2</label>
    </ligand>
</feature>
<accession>A0AAV1BWP6</accession>
<keyword evidence="6 13" id="KW-0479">Metal-binding</keyword>
<evidence type="ECO:0000256" key="7">
    <source>
        <dbReference type="ARBA" id="ARBA00022837"/>
    </source>
</evidence>
<keyword evidence="7 13" id="KW-0106">Calcium</keyword>
<evidence type="ECO:0000256" key="3">
    <source>
        <dbReference type="ARBA" id="ARBA00012313"/>
    </source>
</evidence>
<dbReference type="PROSITE" id="PS00436">
    <property type="entry name" value="PEROXIDASE_2"/>
    <property type="match status" value="1"/>
</dbReference>
<dbReference type="InterPro" id="IPR000823">
    <property type="entry name" value="Peroxidase_pln"/>
</dbReference>
<dbReference type="CDD" id="cd00693">
    <property type="entry name" value="secretory_peroxidase"/>
    <property type="match status" value="1"/>
</dbReference>
<keyword evidence="19" id="KW-1185">Reference proteome</keyword>
<evidence type="ECO:0000256" key="16">
    <source>
        <dbReference type="SAM" id="SignalP"/>
    </source>
</evidence>
<dbReference type="Proteomes" id="UP001161247">
    <property type="component" value="Chromosome 1"/>
</dbReference>
<dbReference type="GO" id="GO:0046872">
    <property type="term" value="F:metal ion binding"/>
    <property type="evidence" value="ECO:0007669"/>
    <property type="project" value="UniProtKB-KW"/>
</dbReference>
<dbReference type="GO" id="GO:0006979">
    <property type="term" value="P:response to oxidative stress"/>
    <property type="evidence" value="ECO:0007669"/>
    <property type="project" value="InterPro"/>
</dbReference>
<sequence>MAPSNSRKLNFLLHCLIVCLAFVALINKANGQSLSPNYYDKSCPAFKSTVKTVIDDVMSVAKSLAGPLLRMHFHDCFVRGCDGSVLLDTPNVTEKYGPPNLSLRGFGVIDRVKTAVERVCPGVVSCADIVALVAKDVTVATNGPSWEVEFGRKDGKTSLLAETINGNLLPPSANINALKQGFLNKGLSIKDLVVLSGSHTIGTSHCSSFDNRLYNFTGKGLNNDSDPKLDPNYVVNLKKKCKHGDQTTLVEMDPGSFKTFDKEFYTLVAKRRGLFHT</sequence>
<dbReference type="PROSITE" id="PS00435">
    <property type="entry name" value="PEROXIDASE_1"/>
    <property type="match status" value="1"/>
</dbReference>
<evidence type="ECO:0000256" key="5">
    <source>
        <dbReference type="ARBA" id="ARBA00022617"/>
    </source>
</evidence>
<evidence type="ECO:0000256" key="6">
    <source>
        <dbReference type="ARBA" id="ARBA00022723"/>
    </source>
</evidence>
<feature type="binding site" evidence="13">
    <location>
        <position position="253"/>
    </location>
    <ligand>
        <name>Ca(2+)</name>
        <dbReference type="ChEBI" id="CHEBI:29108"/>
        <label>2</label>
    </ligand>
</feature>
<dbReference type="InterPro" id="IPR019793">
    <property type="entry name" value="Peroxidases_heam-ligand_BS"/>
</dbReference>
<feature type="binding site" evidence="13">
    <location>
        <position position="78"/>
    </location>
    <ligand>
        <name>Ca(2+)</name>
        <dbReference type="ChEBI" id="CHEBI:29108"/>
        <label>1</label>
    </ligand>
</feature>
<feature type="disulfide bond" evidence="15">
    <location>
        <begin position="76"/>
        <end position="81"/>
    </location>
</feature>
<feature type="binding site" evidence="13">
    <location>
        <position position="261"/>
    </location>
    <ligand>
        <name>Ca(2+)</name>
        <dbReference type="ChEBI" id="CHEBI:29108"/>
        <label>2</label>
    </ligand>
</feature>
<feature type="chain" id="PRO_5043438085" description="peroxidase" evidence="16">
    <location>
        <begin position="32"/>
        <end position="277"/>
    </location>
</feature>
<dbReference type="SUPFAM" id="SSF48113">
    <property type="entry name" value="Heme-dependent peroxidases"/>
    <property type="match status" value="1"/>
</dbReference>
<feature type="domain" description="Plant heme peroxidase family profile" evidence="17">
    <location>
        <begin position="33"/>
        <end position="277"/>
    </location>
</feature>
<dbReference type="PRINTS" id="PR00458">
    <property type="entry name" value="PEROXIDASE"/>
</dbReference>
<dbReference type="InterPro" id="IPR019794">
    <property type="entry name" value="Peroxidases_AS"/>
</dbReference>
<dbReference type="Pfam" id="PF00141">
    <property type="entry name" value="peroxidase"/>
    <property type="match status" value="1"/>
</dbReference>
<dbReference type="PANTHER" id="PTHR31235">
    <property type="entry name" value="PEROXIDASE 25-RELATED"/>
    <property type="match status" value="1"/>
</dbReference>
<protein>
    <recommendedName>
        <fullName evidence="3">peroxidase</fullName>
        <ecNumber evidence="3">1.11.1.7</ecNumber>
    </recommendedName>
</protein>
<comment type="cofactor">
    <cofactor evidence="13">
        <name>Ca(2+)</name>
        <dbReference type="ChEBI" id="CHEBI:29108"/>
    </cofactor>
    <text evidence="13">Binds 2 calcium ions per subunit.</text>
</comment>
<evidence type="ECO:0000256" key="4">
    <source>
        <dbReference type="ARBA" id="ARBA00022559"/>
    </source>
</evidence>
<evidence type="ECO:0000313" key="18">
    <source>
        <dbReference type="EMBL" id="CAI9087746.1"/>
    </source>
</evidence>
<organism evidence="18 19">
    <name type="scientific">Oldenlandia corymbosa var. corymbosa</name>
    <dbReference type="NCBI Taxonomy" id="529605"/>
    <lineage>
        <taxon>Eukaryota</taxon>
        <taxon>Viridiplantae</taxon>
        <taxon>Streptophyta</taxon>
        <taxon>Embryophyta</taxon>
        <taxon>Tracheophyta</taxon>
        <taxon>Spermatophyta</taxon>
        <taxon>Magnoliopsida</taxon>
        <taxon>eudicotyledons</taxon>
        <taxon>Gunneridae</taxon>
        <taxon>Pentapetalae</taxon>
        <taxon>asterids</taxon>
        <taxon>lamiids</taxon>
        <taxon>Gentianales</taxon>
        <taxon>Rubiaceae</taxon>
        <taxon>Rubioideae</taxon>
        <taxon>Spermacoceae</taxon>
        <taxon>Hedyotis-Oldenlandia complex</taxon>
        <taxon>Oldenlandia</taxon>
    </lineage>
</organism>
<dbReference type="Gene3D" id="1.10.420.10">
    <property type="entry name" value="Peroxidase, domain 2"/>
    <property type="match status" value="1"/>
</dbReference>
<evidence type="ECO:0000256" key="9">
    <source>
        <dbReference type="ARBA" id="ARBA00023004"/>
    </source>
</evidence>
<evidence type="ECO:0000256" key="1">
    <source>
        <dbReference type="ARBA" id="ARBA00000189"/>
    </source>
</evidence>
<dbReference type="EC" id="1.11.1.7" evidence="3"/>
<feature type="signal peptide" evidence="16">
    <location>
        <begin position="1"/>
        <end position="31"/>
    </location>
</feature>
<reference evidence="18" key="1">
    <citation type="submission" date="2023-03" db="EMBL/GenBank/DDBJ databases">
        <authorList>
            <person name="Julca I."/>
        </authorList>
    </citation>
    <scope>NUCLEOTIDE SEQUENCE</scope>
</reference>
<dbReference type="EMBL" id="OX459118">
    <property type="protein sequence ID" value="CAI9087746.1"/>
    <property type="molecule type" value="Genomic_DNA"/>
</dbReference>
<dbReference type="GO" id="GO:0020037">
    <property type="term" value="F:heme binding"/>
    <property type="evidence" value="ECO:0007669"/>
    <property type="project" value="InterPro"/>
</dbReference>
<evidence type="ECO:0000259" key="17">
    <source>
        <dbReference type="PROSITE" id="PS50873"/>
    </source>
</evidence>
<keyword evidence="4" id="KW-0575">Peroxidase</keyword>
<feature type="binding site" description="axial binding residue" evidence="13">
    <location>
        <position position="199"/>
    </location>
    <ligand>
        <name>heme b</name>
        <dbReference type="ChEBI" id="CHEBI:60344"/>
    </ligand>
    <ligandPart>
        <name>Fe</name>
        <dbReference type="ChEBI" id="CHEBI:18248"/>
    </ligandPart>
</feature>
<feature type="binding site" evidence="13">
    <location>
        <position position="82"/>
    </location>
    <ligand>
        <name>Ca(2+)</name>
        <dbReference type="ChEBI" id="CHEBI:29108"/>
        <label>1</label>
    </ligand>
</feature>
<proteinExistence type="inferred from homology"/>
<name>A0AAV1BWP6_OLDCO</name>
<gene>
    <name evidence="18" type="ORF">OLC1_LOCUS493</name>
</gene>
<evidence type="ECO:0000256" key="10">
    <source>
        <dbReference type="ARBA" id="ARBA00023157"/>
    </source>
</evidence>
<evidence type="ECO:0000256" key="12">
    <source>
        <dbReference type="PIRSR" id="PIRSR600823-1"/>
    </source>
</evidence>
<keyword evidence="10 15" id="KW-1015">Disulfide bond</keyword>
<dbReference type="Gene3D" id="1.10.520.10">
    <property type="match status" value="1"/>
</dbReference>
<feature type="binding site" evidence="13">
    <location>
        <position position="80"/>
    </location>
    <ligand>
        <name>Ca(2+)</name>
        <dbReference type="ChEBI" id="CHEBI:29108"/>
        <label>1</label>
    </ligand>
</feature>
<feature type="disulfide bond" evidence="15">
    <location>
        <begin position="43"/>
        <end position="120"/>
    </location>
</feature>
<dbReference type="GO" id="GO:0042744">
    <property type="term" value="P:hydrogen peroxide catabolic process"/>
    <property type="evidence" value="ECO:0007669"/>
    <property type="project" value="InterPro"/>
</dbReference>
<dbReference type="InterPro" id="IPR010255">
    <property type="entry name" value="Haem_peroxidase_sf"/>
</dbReference>
<evidence type="ECO:0000313" key="19">
    <source>
        <dbReference type="Proteomes" id="UP001161247"/>
    </source>
</evidence>
<evidence type="ECO:0000256" key="15">
    <source>
        <dbReference type="PIRSR" id="PIRSR600823-5"/>
    </source>
</evidence>
<feature type="active site" description="Proton acceptor" evidence="12">
    <location>
        <position position="74"/>
    </location>
</feature>